<proteinExistence type="inferred from homology"/>
<dbReference type="PANTHER" id="PTHR34047:SF10">
    <property type="entry name" value="GROUP II INTRON-ASSOCIATED OPEN READING FRAME"/>
    <property type="match status" value="1"/>
</dbReference>
<dbReference type="InterPro" id="IPR051083">
    <property type="entry name" value="GrpII_Intron_Splice-Mob/Def"/>
</dbReference>
<dbReference type="PANTHER" id="PTHR34047">
    <property type="entry name" value="NUCLEAR INTRON MATURASE 1, MITOCHONDRIAL-RELATED"/>
    <property type="match status" value="1"/>
</dbReference>
<evidence type="ECO:0000256" key="1">
    <source>
        <dbReference type="ARBA" id="ARBA00034120"/>
    </source>
</evidence>
<sequence>MTIASAIGAAPDCEVGWHDINWVKAHQTVRRLQARIAKAVKEGRWNKVKALSWLLTHSFAGKAIAVKRVTANKGKKTPGVDKVVWRNPESKARGVMSLRRRGYKPQPLRRVLIPKANGKKRPLGIPTMKDRAMQALYLLALEPIAETTADPNSYGFRRYRACQDAAEKLVSFRQGCMNAERGSGSVGAPRHWRTQGPPLSLLAERASRQ</sequence>
<evidence type="ECO:0000259" key="3">
    <source>
        <dbReference type="Pfam" id="PF13655"/>
    </source>
</evidence>
<organism evidence="4 5">
    <name type="scientific">Candidatus Thiodictyon syntrophicum</name>
    <dbReference type="NCBI Taxonomy" id="1166950"/>
    <lineage>
        <taxon>Bacteria</taxon>
        <taxon>Pseudomonadati</taxon>
        <taxon>Pseudomonadota</taxon>
        <taxon>Gammaproteobacteria</taxon>
        <taxon>Chromatiales</taxon>
        <taxon>Chromatiaceae</taxon>
        <taxon>Thiodictyon</taxon>
    </lineage>
</organism>
<comment type="similarity">
    <text evidence="1">Belongs to the bacterial reverse transcriptase family.</text>
</comment>
<dbReference type="Pfam" id="PF13655">
    <property type="entry name" value="RVT_N"/>
    <property type="match status" value="1"/>
</dbReference>
<geneLocation type="plasmid" evidence="5">
    <name>pts417</name>
</geneLocation>
<dbReference type="SUPFAM" id="SSF56672">
    <property type="entry name" value="DNA/RNA polymerases"/>
    <property type="match status" value="1"/>
</dbReference>
<feature type="region of interest" description="Disordered" evidence="2">
    <location>
        <begin position="180"/>
        <end position="209"/>
    </location>
</feature>
<reference evidence="4 5" key="1">
    <citation type="submission" date="2017-03" db="EMBL/GenBank/DDBJ databases">
        <title>Complete genome sequence of Candidatus 'Thiodictyon syntrophicum' sp. nov. strain Cad16T, a photolithoautotroph purple sulfur bacterium isolated from an alpine meromictic lake.</title>
        <authorList>
            <person name="Luedin S.M."/>
            <person name="Pothier J.F."/>
            <person name="Danza F."/>
            <person name="Storelli N."/>
            <person name="Wittwer M."/>
            <person name="Tonolla M."/>
        </authorList>
    </citation>
    <scope>NUCLEOTIDE SEQUENCE [LARGE SCALE GENOMIC DNA]</scope>
    <source>
        <strain evidence="4 5">Cad16T</strain>
        <plasmid evidence="5">Plasmid pts417</plasmid>
    </source>
</reference>
<dbReference type="AlphaFoldDB" id="A0A2K8UI48"/>
<dbReference type="InterPro" id="IPR025960">
    <property type="entry name" value="RVT_N"/>
</dbReference>
<keyword evidence="4" id="KW-0614">Plasmid</keyword>
<protein>
    <recommendedName>
        <fullName evidence="3">Reverse transcriptase N-terminal domain-containing protein</fullName>
    </recommendedName>
</protein>
<evidence type="ECO:0000313" key="4">
    <source>
        <dbReference type="EMBL" id="AUB85207.1"/>
    </source>
</evidence>
<dbReference type="EMBL" id="CP020371">
    <property type="protein sequence ID" value="AUB85207.1"/>
    <property type="molecule type" value="Genomic_DNA"/>
</dbReference>
<name>A0A2K8UI48_9GAMM</name>
<evidence type="ECO:0000313" key="5">
    <source>
        <dbReference type="Proteomes" id="UP000232638"/>
    </source>
</evidence>
<feature type="domain" description="Reverse transcriptase N-terminal" evidence="3">
    <location>
        <begin position="17"/>
        <end position="98"/>
    </location>
</feature>
<dbReference type="Proteomes" id="UP000232638">
    <property type="component" value="Plasmid pTs417"/>
</dbReference>
<dbReference type="InterPro" id="IPR043502">
    <property type="entry name" value="DNA/RNA_pol_sf"/>
</dbReference>
<dbReference type="KEGG" id="tsy:THSYN_30290"/>
<evidence type="ECO:0000256" key="2">
    <source>
        <dbReference type="SAM" id="MobiDB-lite"/>
    </source>
</evidence>
<gene>
    <name evidence="4" type="ORF">THSYN_30290</name>
</gene>
<accession>A0A2K8UI48</accession>
<dbReference type="CDD" id="cd01651">
    <property type="entry name" value="RT_G2_intron"/>
    <property type="match status" value="1"/>
</dbReference>
<keyword evidence="5" id="KW-1185">Reference proteome</keyword>
<dbReference type="OrthoDB" id="9793236at2"/>